<keyword evidence="3" id="KW-1185">Reference proteome</keyword>
<dbReference type="Proteomes" id="UP000319204">
    <property type="component" value="Unassembled WGS sequence"/>
</dbReference>
<evidence type="ECO:0000313" key="3">
    <source>
        <dbReference type="Proteomes" id="UP000319204"/>
    </source>
</evidence>
<dbReference type="AlphaFoldDB" id="A0A5N5ITJ2"/>
<evidence type="ECO:0000259" key="1">
    <source>
        <dbReference type="Pfam" id="PF04205"/>
    </source>
</evidence>
<dbReference type="EMBL" id="VNIK02000004">
    <property type="protein sequence ID" value="KAB5489523.1"/>
    <property type="molecule type" value="Genomic_DNA"/>
</dbReference>
<proteinExistence type="predicted"/>
<gene>
    <name evidence="2" type="ORF">FOT42_008760</name>
</gene>
<dbReference type="InterPro" id="IPR007329">
    <property type="entry name" value="FMN-bd"/>
</dbReference>
<dbReference type="OrthoDB" id="9778782at2"/>
<dbReference type="GO" id="GO:0010181">
    <property type="term" value="F:FMN binding"/>
    <property type="evidence" value="ECO:0007669"/>
    <property type="project" value="InterPro"/>
</dbReference>
<dbReference type="Pfam" id="PF04205">
    <property type="entry name" value="FMN_bind"/>
    <property type="match status" value="1"/>
</dbReference>
<reference evidence="2" key="1">
    <citation type="submission" date="2019-10" db="EMBL/GenBank/DDBJ databases">
        <title>Muricauda hadale sp. nov., a piezophilic bacterium isolated from hadopelagic water of the Mariana Trench.</title>
        <authorList>
            <person name="Wei Y."/>
        </authorList>
    </citation>
    <scope>NUCLEOTIDE SEQUENCE [LARGE SCALE GENOMIC DNA]</scope>
    <source>
        <strain evidence="2">MT-229</strain>
    </source>
</reference>
<protein>
    <submittedName>
        <fullName evidence="2">FMN-binding protein</fullName>
    </submittedName>
</protein>
<organism evidence="2 3">
    <name type="scientific">Flagellimonas hadalis</name>
    <dbReference type="NCBI Taxonomy" id="2597517"/>
    <lineage>
        <taxon>Bacteria</taxon>
        <taxon>Pseudomonadati</taxon>
        <taxon>Bacteroidota</taxon>
        <taxon>Flavobacteriia</taxon>
        <taxon>Flavobacteriales</taxon>
        <taxon>Flavobacteriaceae</taxon>
        <taxon>Flagellimonas</taxon>
    </lineage>
</organism>
<accession>A0A5N5ITJ2</accession>
<evidence type="ECO:0000313" key="2">
    <source>
        <dbReference type="EMBL" id="KAB5489523.1"/>
    </source>
</evidence>
<name>A0A5N5ITJ2_9FLAO</name>
<sequence length="196" mass="21872">MSSTALFRRKKGKMQVNRLRLPGLMALCAAFFFLGFKAEKIPPKLKEKLDNALLTTFEVEDFTLELIAVDPKLNQKTPSELGGDNLFKVIANGSILGYAYLGEAPSMKNIFDYVVLFNPDLSIKKSKILIYREDHGRQVGSQRWLKQFIGRKSGERLAYGEDIDGISGATISAKSMTLAVSNILESMKVLQDNTVF</sequence>
<dbReference type="GO" id="GO:0016020">
    <property type="term" value="C:membrane"/>
    <property type="evidence" value="ECO:0007669"/>
    <property type="project" value="InterPro"/>
</dbReference>
<feature type="domain" description="FMN-binding" evidence="1">
    <location>
        <begin position="114"/>
        <end position="185"/>
    </location>
</feature>
<comment type="caution">
    <text evidence="2">The sequence shown here is derived from an EMBL/GenBank/DDBJ whole genome shotgun (WGS) entry which is preliminary data.</text>
</comment>